<dbReference type="STRING" id="655863.F0XDU5"/>
<feature type="compositionally biased region" description="Low complexity" evidence="1">
    <location>
        <begin position="281"/>
        <end position="306"/>
    </location>
</feature>
<organism evidence="4">
    <name type="scientific">Grosmannia clavigera (strain kw1407 / UAMH 11150)</name>
    <name type="common">Blue stain fungus</name>
    <name type="synonym">Graphiocladiella clavigera</name>
    <dbReference type="NCBI Taxonomy" id="655863"/>
    <lineage>
        <taxon>Eukaryota</taxon>
        <taxon>Fungi</taxon>
        <taxon>Dikarya</taxon>
        <taxon>Ascomycota</taxon>
        <taxon>Pezizomycotina</taxon>
        <taxon>Sordariomycetes</taxon>
        <taxon>Sordariomycetidae</taxon>
        <taxon>Ophiostomatales</taxon>
        <taxon>Ophiostomataceae</taxon>
        <taxon>Leptographium</taxon>
    </lineage>
</organism>
<feature type="transmembrane region" description="Helical" evidence="2">
    <location>
        <begin position="15"/>
        <end position="35"/>
    </location>
</feature>
<evidence type="ECO:0000256" key="2">
    <source>
        <dbReference type="SAM" id="Phobius"/>
    </source>
</evidence>
<keyword evidence="2" id="KW-1133">Transmembrane helix</keyword>
<evidence type="ECO:0000313" key="4">
    <source>
        <dbReference type="Proteomes" id="UP000007796"/>
    </source>
</evidence>
<keyword evidence="2" id="KW-0812">Transmembrane</keyword>
<dbReference type="eggNOG" id="ENOG502S92A">
    <property type="taxonomic scope" value="Eukaryota"/>
</dbReference>
<feature type="region of interest" description="Disordered" evidence="1">
    <location>
        <begin position="261"/>
        <end position="326"/>
    </location>
</feature>
<dbReference type="PANTHER" id="PTHR40623">
    <property type="entry name" value="INTEGRAL MEMBRANE PROTEIN"/>
    <property type="match status" value="1"/>
</dbReference>
<dbReference type="HOGENOM" id="CLU_056232_0_0_1"/>
<keyword evidence="4" id="KW-1185">Reference proteome</keyword>
<dbReference type="AlphaFoldDB" id="F0XDU5"/>
<dbReference type="Proteomes" id="UP000007796">
    <property type="component" value="Unassembled WGS sequence"/>
</dbReference>
<dbReference type="GeneID" id="25974502"/>
<keyword evidence="2" id="KW-0472">Membrane</keyword>
<dbReference type="EMBL" id="GL629765">
    <property type="protein sequence ID" value="EFX04677.1"/>
    <property type="molecule type" value="Genomic_DNA"/>
</dbReference>
<name>F0XDU5_GROCL</name>
<dbReference type="PANTHER" id="PTHR40623:SF2">
    <property type="entry name" value="INTEGRAL MEMBRANE PROTEIN"/>
    <property type="match status" value="1"/>
</dbReference>
<evidence type="ECO:0000256" key="1">
    <source>
        <dbReference type="SAM" id="MobiDB-lite"/>
    </source>
</evidence>
<dbReference type="RefSeq" id="XP_014174159.1">
    <property type="nucleotide sequence ID" value="XM_014318684.1"/>
</dbReference>
<dbReference type="OrthoDB" id="5426165at2759"/>
<sequence length="408" mass="44940">MGGIFFVNWQLWEEMTFVLACCIVIVFIIALFKLWQTNRQLRRQERLDEEKKDRLTEMRRIGLTPNKKRGGNIPFGIRAIQSGVEIEGIWISQPTTPSHSSSMLKLGFSATTTDGVSQKHLSTAGDVISHPHSVSALNGVQPILQHPTTSSLGGDRLSDRGSLASIPNVFDTHSNISTPLPQISEDEILLGSDADMVPHAGMINEEALRHLEDNYPSAVTRHRQLTTYMPSSHISTTTDILRPHGYEHHQSQAQTPQHYNTVHGHYRPRKHIPRPDSAPISGAESSRSRSRNNNGVGSSRSRGGSSEQLNSTSPVRPPAKNSRTKSVLRLPEMVSIALPPVTSGPADSFANRANRKISPGFEVLPAGTFGGFPRHLSHNEVEVDDPGIGRRISTMQLVRKKLLKSDPA</sequence>
<dbReference type="InParanoid" id="F0XDU5"/>
<proteinExistence type="predicted"/>
<protein>
    <submittedName>
        <fullName evidence="3">Uncharacterized protein</fullName>
    </submittedName>
</protein>
<reference evidence="3 4" key="1">
    <citation type="journal article" date="2011" name="Proc. Natl. Acad. Sci. U.S.A.">
        <title>Genome and transcriptome analyses of the mountain pine beetle-fungal symbiont Grosmannia clavigera, a lodgepole pine pathogen.</title>
        <authorList>
            <person name="DiGuistini S."/>
            <person name="Wang Y."/>
            <person name="Liao N.Y."/>
            <person name="Taylor G."/>
            <person name="Tanguay P."/>
            <person name="Feau N."/>
            <person name="Henrissat B."/>
            <person name="Chan S.K."/>
            <person name="Hesse-Orce U."/>
            <person name="Alamouti S.M."/>
            <person name="Tsui C.K.M."/>
            <person name="Docking R.T."/>
            <person name="Levasseur A."/>
            <person name="Haridas S."/>
            <person name="Robertson G."/>
            <person name="Birol I."/>
            <person name="Holt R.A."/>
            <person name="Marra M.A."/>
            <person name="Hamelin R.C."/>
            <person name="Hirst M."/>
            <person name="Jones S.J.M."/>
            <person name="Bohlmann J."/>
            <person name="Breuil C."/>
        </authorList>
    </citation>
    <scope>NUCLEOTIDE SEQUENCE [LARGE SCALE GENOMIC DNA]</scope>
    <source>
        <strain evidence="4">kw1407 / UAMH 11150</strain>
    </source>
</reference>
<evidence type="ECO:0000313" key="3">
    <source>
        <dbReference type="EMBL" id="EFX04677.1"/>
    </source>
</evidence>
<accession>F0XDU5</accession>
<gene>
    <name evidence="3" type="ORF">CMQ_1605</name>
</gene>